<evidence type="ECO:0000256" key="3">
    <source>
        <dbReference type="ARBA" id="ARBA00022989"/>
    </source>
</evidence>
<dbReference type="InterPro" id="IPR011701">
    <property type="entry name" value="MFS"/>
</dbReference>
<dbReference type="Pfam" id="PF07690">
    <property type="entry name" value="MFS_1"/>
    <property type="match status" value="1"/>
</dbReference>
<organism evidence="8 9">
    <name type="scientific">Bifidobacterium primatium</name>
    <dbReference type="NCBI Taxonomy" id="2045438"/>
    <lineage>
        <taxon>Bacteria</taxon>
        <taxon>Bacillati</taxon>
        <taxon>Actinomycetota</taxon>
        <taxon>Actinomycetes</taxon>
        <taxon>Bifidobacteriales</taxon>
        <taxon>Bifidobacteriaceae</taxon>
        <taxon>Bifidobacterium</taxon>
    </lineage>
</organism>
<dbReference type="PANTHER" id="PTHR23542">
    <property type="match status" value="1"/>
</dbReference>
<keyword evidence="4 6" id="KW-0472">Membrane</keyword>
<feature type="transmembrane region" description="Helical" evidence="6">
    <location>
        <begin position="301"/>
        <end position="322"/>
    </location>
</feature>
<dbReference type="AlphaFoldDB" id="A0A2M9H9R0"/>
<keyword evidence="3 6" id="KW-1133">Transmembrane helix</keyword>
<feature type="transmembrane region" description="Helical" evidence="6">
    <location>
        <begin position="36"/>
        <end position="63"/>
    </location>
</feature>
<keyword evidence="9" id="KW-1185">Reference proteome</keyword>
<evidence type="ECO:0000256" key="6">
    <source>
        <dbReference type="SAM" id="Phobius"/>
    </source>
</evidence>
<feature type="transmembrane region" description="Helical" evidence="6">
    <location>
        <begin position="422"/>
        <end position="443"/>
    </location>
</feature>
<dbReference type="PANTHER" id="PTHR23542:SF1">
    <property type="entry name" value="MAJOR FACILITATOR SUPERFAMILY (MFS) PROFILE DOMAIN-CONTAINING PROTEIN"/>
    <property type="match status" value="1"/>
</dbReference>
<name>A0A2M9H9R0_9BIFI</name>
<evidence type="ECO:0000256" key="2">
    <source>
        <dbReference type="ARBA" id="ARBA00022692"/>
    </source>
</evidence>
<proteinExistence type="predicted"/>
<feature type="transmembrane region" description="Helical" evidence="6">
    <location>
        <begin position="102"/>
        <end position="120"/>
    </location>
</feature>
<feature type="transmembrane region" description="Helical" evidence="6">
    <location>
        <begin position="194"/>
        <end position="214"/>
    </location>
</feature>
<feature type="transmembrane region" description="Helical" evidence="6">
    <location>
        <begin position="166"/>
        <end position="188"/>
    </location>
</feature>
<evidence type="ECO:0000259" key="7">
    <source>
        <dbReference type="PROSITE" id="PS50850"/>
    </source>
</evidence>
<feature type="transmembrane region" description="Helical" evidence="6">
    <location>
        <begin position="126"/>
        <end position="145"/>
    </location>
</feature>
<feature type="domain" description="Major facilitator superfamily (MFS) profile" evidence="7">
    <location>
        <begin position="266"/>
        <end position="448"/>
    </location>
</feature>
<comment type="subcellular location">
    <subcellularLocation>
        <location evidence="1">Cell membrane</location>
        <topology evidence="1">Multi-pass membrane protein</topology>
    </subcellularLocation>
</comment>
<dbReference type="EMBL" id="PEBI01000002">
    <property type="protein sequence ID" value="PJM73555.1"/>
    <property type="molecule type" value="Genomic_DNA"/>
</dbReference>
<dbReference type="InterPro" id="IPR036259">
    <property type="entry name" value="MFS_trans_sf"/>
</dbReference>
<dbReference type="GO" id="GO:0005886">
    <property type="term" value="C:plasma membrane"/>
    <property type="evidence" value="ECO:0007669"/>
    <property type="project" value="UniProtKB-SubCell"/>
</dbReference>
<evidence type="ECO:0000313" key="8">
    <source>
        <dbReference type="EMBL" id="PJM73555.1"/>
    </source>
</evidence>
<dbReference type="Proteomes" id="UP000229095">
    <property type="component" value="Unassembled WGS sequence"/>
</dbReference>
<dbReference type="RefSeq" id="WP_100510841.1">
    <property type="nucleotide sequence ID" value="NZ_PEBI01000002.1"/>
</dbReference>
<protein>
    <submittedName>
        <fullName evidence="8">MFS transporter</fullName>
    </submittedName>
</protein>
<feature type="transmembrane region" description="Helical" evidence="6">
    <location>
        <begin position="352"/>
        <end position="378"/>
    </location>
</feature>
<keyword evidence="2 6" id="KW-0812">Transmembrane</keyword>
<dbReference type="InterPro" id="IPR020846">
    <property type="entry name" value="MFS_dom"/>
</dbReference>
<dbReference type="GO" id="GO:0022857">
    <property type="term" value="F:transmembrane transporter activity"/>
    <property type="evidence" value="ECO:0007669"/>
    <property type="project" value="InterPro"/>
</dbReference>
<evidence type="ECO:0000313" key="9">
    <source>
        <dbReference type="Proteomes" id="UP000229095"/>
    </source>
</evidence>
<feature type="region of interest" description="Disordered" evidence="5">
    <location>
        <begin position="1"/>
        <end position="22"/>
    </location>
</feature>
<comment type="caution">
    <text evidence="8">The sequence shown here is derived from an EMBL/GenBank/DDBJ whole genome shotgun (WGS) entry which is preliminary data.</text>
</comment>
<dbReference type="Gene3D" id="1.20.1250.20">
    <property type="entry name" value="MFS general substrate transporter like domains"/>
    <property type="match status" value="2"/>
</dbReference>
<feature type="transmembrane region" description="Helical" evidence="6">
    <location>
        <begin position="69"/>
        <end position="90"/>
    </location>
</feature>
<feature type="transmembrane region" description="Helical" evidence="6">
    <location>
        <begin position="390"/>
        <end position="416"/>
    </location>
</feature>
<dbReference type="PROSITE" id="PS50850">
    <property type="entry name" value="MFS"/>
    <property type="match status" value="1"/>
</dbReference>
<dbReference type="SUPFAM" id="SSF103473">
    <property type="entry name" value="MFS general substrate transporter"/>
    <property type="match status" value="1"/>
</dbReference>
<reference evidence="8 9" key="1">
    <citation type="submission" date="2017-10" db="EMBL/GenBank/DDBJ databases">
        <title>Draft genome sequences of strains TRE 1, TRE 9, TRE H and TRI 7, isolated from tamarins, belonging to four potential novel Bifidobacterium species.</title>
        <authorList>
            <person name="Mattarelli P."/>
            <person name="Modesto M."/>
            <person name="Puglisi E."/>
            <person name="Morelli L."/>
            <person name="Spezio C."/>
            <person name="Bonetti A."/>
            <person name="Sandri C."/>
        </authorList>
    </citation>
    <scope>NUCLEOTIDE SEQUENCE [LARGE SCALE GENOMIC DNA]</scope>
    <source>
        <strain evidence="9">TRE1</strain>
    </source>
</reference>
<accession>A0A2M9H9R0</accession>
<feature type="transmembrane region" description="Helical" evidence="6">
    <location>
        <begin position="261"/>
        <end position="281"/>
    </location>
</feature>
<feature type="transmembrane region" description="Helical" evidence="6">
    <location>
        <begin position="329"/>
        <end position="346"/>
    </location>
</feature>
<dbReference type="OrthoDB" id="9180256at2"/>
<evidence type="ECO:0000256" key="1">
    <source>
        <dbReference type="ARBA" id="ARBA00004651"/>
    </source>
</evidence>
<evidence type="ECO:0000256" key="5">
    <source>
        <dbReference type="SAM" id="MobiDB-lite"/>
    </source>
</evidence>
<evidence type="ECO:0000256" key="4">
    <source>
        <dbReference type="ARBA" id="ARBA00023136"/>
    </source>
</evidence>
<sequence>MSNSHPNASRQTIRRTPGRRRESPYRTIFRTPGAKAFSAAAAVARLPISMMGLGIVLALNHIYDNWTTAGVMSAVYVLSAAVVTPFYARLFDRFGQRRVGRVALVLQVVAMLSFALGALLRIPIPALFVLAVLMGITQFAFGALVRTRWAWALRGERDDTLLNAAYAFESAVDETVFVLGPILAAFLATSVHPVSQLVMPALCALGGGMVFFSLKSTQPPVIATVADVASDGSGSVVGGDGNVREGAGTRRIRARGHVRSALVYPGIALLVVVFVAFNMSFSAFDVSVTAITKSMGIEKIVGLQLALFAVGSLVGALVFGSLKLKGSHWSHMVVLLAALSVWYVGFRMSADSLVVLGILEVFAGLFVAPTFATGNLIVKDIVPDESLTEGLSWLATGNSVGVSLGSSVAGIVLDAYGTHAGMWIPFAATACSVPLAALAWLLARRRRR</sequence>
<gene>
    <name evidence="8" type="ORF">CS006_05890</name>
</gene>